<protein>
    <submittedName>
        <fullName evidence="1">Uncharacterized protein</fullName>
    </submittedName>
</protein>
<dbReference type="AlphaFoldDB" id="A0A1R2CE62"/>
<keyword evidence="2" id="KW-1185">Reference proteome</keyword>
<accession>A0A1R2CE62</accession>
<evidence type="ECO:0000313" key="2">
    <source>
        <dbReference type="Proteomes" id="UP000187209"/>
    </source>
</evidence>
<name>A0A1R2CE62_9CILI</name>
<comment type="caution">
    <text evidence="1">The sequence shown here is derived from an EMBL/GenBank/DDBJ whole genome shotgun (WGS) entry which is preliminary data.</text>
</comment>
<gene>
    <name evidence="1" type="ORF">SteCoe_10975</name>
</gene>
<proteinExistence type="predicted"/>
<dbReference type="EMBL" id="MPUH01000180">
    <property type="protein sequence ID" value="OMJ87291.1"/>
    <property type="molecule type" value="Genomic_DNA"/>
</dbReference>
<organism evidence="1 2">
    <name type="scientific">Stentor coeruleus</name>
    <dbReference type="NCBI Taxonomy" id="5963"/>
    <lineage>
        <taxon>Eukaryota</taxon>
        <taxon>Sar</taxon>
        <taxon>Alveolata</taxon>
        <taxon>Ciliophora</taxon>
        <taxon>Postciliodesmatophora</taxon>
        <taxon>Heterotrichea</taxon>
        <taxon>Heterotrichida</taxon>
        <taxon>Stentoridae</taxon>
        <taxon>Stentor</taxon>
    </lineage>
</organism>
<sequence>MDLENFNAFKRFIFKNKISLFDDKSFTLTDDDNFCDYPFVSFGQNLEKKVYMLKLKRNSLIFYIRLVKLQVEWIPKIIIKSQLSNTAFKYSKFSSFRTQLQTTPNSENFIPEIMCEISLVIKSFKNIENKIESHVKRILNDPVQYEITENIVLSQHAKLKLDKKNFYIEINENNYLDYFNSVPPKNLAPLLAFVINQDNHILKVVIKKFADGKYAFHGESYINLKKISLASYLHKISNDLIRLTLNLKSSSVRSSN</sequence>
<reference evidence="1 2" key="1">
    <citation type="submission" date="2016-11" db="EMBL/GenBank/DDBJ databases">
        <title>The macronuclear genome of Stentor coeruleus: a giant cell with tiny introns.</title>
        <authorList>
            <person name="Slabodnick M."/>
            <person name="Ruby J.G."/>
            <person name="Reiff S.B."/>
            <person name="Swart E.C."/>
            <person name="Gosai S."/>
            <person name="Prabakaran S."/>
            <person name="Witkowska E."/>
            <person name="Larue G.E."/>
            <person name="Fisher S."/>
            <person name="Freeman R.M."/>
            <person name="Gunawardena J."/>
            <person name="Chu W."/>
            <person name="Stover N.A."/>
            <person name="Gregory B.D."/>
            <person name="Nowacki M."/>
            <person name="Derisi J."/>
            <person name="Roy S.W."/>
            <person name="Marshall W.F."/>
            <person name="Sood P."/>
        </authorList>
    </citation>
    <scope>NUCLEOTIDE SEQUENCE [LARGE SCALE GENOMIC DNA]</scope>
    <source>
        <strain evidence="1">WM001</strain>
    </source>
</reference>
<evidence type="ECO:0000313" key="1">
    <source>
        <dbReference type="EMBL" id="OMJ87291.1"/>
    </source>
</evidence>
<dbReference type="Proteomes" id="UP000187209">
    <property type="component" value="Unassembled WGS sequence"/>
</dbReference>